<evidence type="ECO:0000259" key="1">
    <source>
        <dbReference type="Pfam" id="PF13304"/>
    </source>
</evidence>
<gene>
    <name evidence="2" type="ORF">JD77_06375</name>
</gene>
<dbReference type="InterPro" id="IPR027417">
    <property type="entry name" value="P-loop_NTPase"/>
</dbReference>
<dbReference type="GO" id="GO:0005524">
    <property type="term" value="F:ATP binding"/>
    <property type="evidence" value="ECO:0007669"/>
    <property type="project" value="InterPro"/>
</dbReference>
<accession>A0A562HV24</accession>
<dbReference type="InterPro" id="IPR003959">
    <property type="entry name" value="ATPase_AAA_core"/>
</dbReference>
<name>A0A562HV24_MICOL</name>
<dbReference type="AlphaFoldDB" id="A0A562HV24"/>
<dbReference type="Pfam" id="PF13304">
    <property type="entry name" value="AAA_21"/>
    <property type="match status" value="1"/>
</dbReference>
<dbReference type="PANTHER" id="PTHR43581:SF2">
    <property type="entry name" value="EXCINUCLEASE ATPASE SUBUNIT"/>
    <property type="match status" value="1"/>
</dbReference>
<evidence type="ECO:0000313" key="3">
    <source>
        <dbReference type="Proteomes" id="UP000319825"/>
    </source>
</evidence>
<feature type="domain" description="ATPase AAA-type core" evidence="1">
    <location>
        <begin position="271"/>
        <end position="351"/>
    </location>
</feature>
<keyword evidence="3" id="KW-1185">Reference proteome</keyword>
<dbReference type="InterPro" id="IPR051396">
    <property type="entry name" value="Bact_Antivir_Def_Nuclease"/>
</dbReference>
<organism evidence="2 3">
    <name type="scientific">Micromonospora olivasterospora</name>
    <dbReference type="NCBI Taxonomy" id="1880"/>
    <lineage>
        <taxon>Bacteria</taxon>
        <taxon>Bacillati</taxon>
        <taxon>Actinomycetota</taxon>
        <taxon>Actinomycetes</taxon>
        <taxon>Micromonosporales</taxon>
        <taxon>Micromonosporaceae</taxon>
        <taxon>Micromonospora</taxon>
    </lineage>
</organism>
<protein>
    <submittedName>
        <fullName evidence="2">Putative ATPase</fullName>
    </submittedName>
</protein>
<proteinExistence type="predicted"/>
<dbReference type="GO" id="GO:0016887">
    <property type="term" value="F:ATP hydrolysis activity"/>
    <property type="evidence" value="ECO:0007669"/>
    <property type="project" value="InterPro"/>
</dbReference>
<evidence type="ECO:0000313" key="2">
    <source>
        <dbReference type="EMBL" id="TWH62324.1"/>
    </source>
</evidence>
<sequence>MAPPIRWPPRGSAPTRCYRTACFTKPCCRVQLPCRHSPYMPGLRECGSTGKACQGCESFNVTSDRRLKRWQRLLATETKTQLSSISIASSQVFVSQTIKFDRVTVLTGYHGTGKSLLLLIIEALFGYTVPMSLPPAIKCENSRYDDVREHVSGVIEATVATKDGQFVRRIDLGDPAKQRLAAWSDALVEGVPLTDDWWPQYCGPVYAFSELHGLRDHAASEGVLAKYERYDLSAEDLRGLKGVLGRQYDRVTVYRVSTDVLDGWDYPIPVAFAERGQRTLNSSKMSAGELWVHYLFWFLRTVNEGSLVLIDEPEAFISPRGQRALVDEIARYCLARKLQLVVATHSSEILSRIPLGNIRMCVSSVDKVRVVTPTSIMQVQDTVGIRSRIRGVLFVEDEAAATILGSIFALLDMSLAREFELVAAGGESNALAGLRCLRQAKRLAVAAVLDGDQRKLDSEDLGIFYLPGHRAPEYELLDLSDEGLTELAGTLGKSVDDLTIAVSNAAILEHQYQIGRFAEELGLTEQLIWHSLAVAWMKRPEIARSARQLVDDLRQMLDRQP</sequence>
<dbReference type="Gene3D" id="3.40.50.300">
    <property type="entry name" value="P-loop containing nucleotide triphosphate hydrolases"/>
    <property type="match status" value="1"/>
</dbReference>
<dbReference type="SUPFAM" id="SSF52540">
    <property type="entry name" value="P-loop containing nucleoside triphosphate hydrolases"/>
    <property type="match status" value="1"/>
</dbReference>
<dbReference type="CDD" id="cd00267">
    <property type="entry name" value="ABC_ATPase"/>
    <property type="match status" value="1"/>
</dbReference>
<dbReference type="EMBL" id="VLKE01000002">
    <property type="protein sequence ID" value="TWH62324.1"/>
    <property type="molecule type" value="Genomic_DNA"/>
</dbReference>
<reference evidence="2 3" key="1">
    <citation type="submission" date="2019-07" db="EMBL/GenBank/DDBJ databases">
        <title>R&amp;d 2014.</title>
        <authorList>
            <person name="Klenk H.-P."/>
        </authorList>
    </citation>
    <scope>NUCLEOTIDE SEQUENCE [LARGE SCALE GENOMIC DNA]</scope>
    <source>
        <strain evidence="2 3">DSM 43868</strain>
    </source>
</reference>
<dbReference type="PANTHER" id="PTHR43581">
    <property type="entry name" value="ATP/GTP PHOSPHATASE"/>
    <property type="match status" value="1"/>
</dbReference>
<comment type="caution">
    <text evidence="2">The sequence shown here is derived from an EMBL/GenBank/DDBJ whole genome shotgun (WGS) entry which is preliminary data.</text>
</comment>
<dbReference type="Proteomes" id="UP000319825">
    <property type="component" value="Unassembled WGS sequence"/>
</dbReference>